<dbReference type="Proteomes" id="UP000326939">
    <property type="component" value="Chromosome 18"/>
</dbReference>
<keyword evidence="5" id="KW-1185">Reference proteome</keyword>
<evidence type="ECO:0000256" key="1">
    <source>
        <dbReference type="PROSITE-ProRule" id="PRU00047"/>
    </source>
</evidence>
<sequence length="468" mass="53849">MPFRVITHEVYGFGWMGFAKAKVSYLNLRLIMSNDNLKFSLRSIVEKNKLNGTNFLDWERNLRIILRSEGREDVLATPVPTVTNTSSDEEKATATRVKSEALPVTCLMLAAMEPDLQKRFEHSDAYSIITELKTLFQDQARIERYETHKAILDSHLVKGKPVSPHVIKLTGLFKRMENLGTPYDQELATDIVLRSLHDGFAPFRMQYHMNGLKHDLNELHSMLKNAEGNIIGDKKKEVLNVNNGKGFKRVAKSKSNYQGKSKQVAKPKDGEKPKVAADHDCFYCKAKGHWKRNCPKYLEDKRNGTVSSTSGSFGYYFYNPTQQKVFVARDSVFLEKEFFSNKSSGRNIHLEIVQDDEEQQTQQQEDMDDVDDEMITFEGLGPQIIQEPEQEDLQTVMNHVPDPVVEQVEPTRRSERPRVQPRRYDDFILNESLDVLMLELNPLTKPMPRPKHESHTRAKGLKHIGEWL</sequence>
<evidence type="ECO:0000259" key="3">
    <source>
        <dbReference type="PROSITE" id="PS50158"/>
    </source>
</evidence>
<keyword evidence="1" id="KW-0862">Zinc</keyword>
<dbReference type="SUPFAM" id="SSF57756">
    <property type="entry name" value="Retrovirus zinc finger-like domains"/>
    <property type="match status" value="1"/>
</dbReference>
<dbReference type="InterPro" id="IPR036875">
    <property type="entry name" value="Znf_CCHC_sf"/>
</dbReference>
<dbReference type="EMBL" id="VDCV01000018">
    <property type="protein sequence ID" value="KAB5514830.1"/>
    <property type="molecule type" value="Genomic_DNA"/>
</dbReference>
<dbReference type="Pfam" id="PF14223">
    <property type="entry name" value="Retrotran_gag_2"/>
    <property type="match status" value="1"/>
</dbReference>
<feature type="region of interest" description="Disordered" evidence="2">
    <location>
        <begin position="252"/>
        <end position="274"/>
    </location>
</feature>
<keyword evidence="1" id="KW-0863">Zinc-finger</keyword>
<proteinExistence type="predicted"/>
<dbReference type="Pfam" id="PF00098">
    <property type="entry name" value="zf-CCHC"/>
    <property type="match status" value="1"/>
</dbReference>
<evidence type="ECO:0000256" key="2">
    <source>
        <dbReference type="SAM" id="MobiDB-lite"/>
    </source>
</evidence>
<protein>
    <recommendedName>
        <fullName evidence="3">CCHC-type domain-containing protein</fullName>
    </recommendedName>
</protein>
<dbReference type="InterPro" id="IPR001878">
    <property type="entry name" value="Znf_CCHC"/>
</dbReference>
<dbReference type="Gene3D" id="4.10.60.10">
    <property type="entry name" value="Zinc finger, CCHC-type"/>
    <property type="match status" value="1"/>
</dbReference>
<gene>
    <name evidence="4" type="ORF">DKX38_028736</name>
</gene>
<comment type="caution">
    <text evidence="4">The sequence shown here is derived from an EMBL/GenBank/DDBJ whole genome shotgun (WGS) entry which is preliminary data.</text>
</comment>
<dbReference type="SMART" id="SM00343">
    <property type="entry name" value="ZnF_C2HC"/>
    <property type="match status" value="1"/>
</dbReference>
<dbReference type="AlphaFoldDB" id="A0A5N5J9W0"/>
<evidence type="ECO:0000313" key="5">
    <source>
        <dbReference type="Proteomes" id="UP000326939"/>
    </source>
</evidence>
<dbReference type="GO" id="GO:0003676">
    <property type="term" value="F:nucleic acid binding"/>
    <property type="evidence" value="ECO:0007669"/>
    <property type="project" value="InterPro"/>
</dbReference>
<dbReference type="PROSITE" id="PS50158">
    <property type="entry name" value="ZF_CCHC"/>
    <property type="match status" value="1"/>
</dbReference>
<feature type="region of interest" description="Disordered" evidence="2">
    <location>
        <begin position="446"/>
        <end position="468"/>
    </location>
</feature>
<reference evidence="5" key="1">
    <citation type="journal article" date="2019" name="Gigascience">
        <title>De novo genome assembly of the endangered Acer yangbiense, a plant species with extremely small populations endemic to Yunnan Province, China.</title>
        <authorList>
            <person name="Yang J."/>
            <person name="Wariss H.M."/>
            <person name="Tao L."/>
            <person name="Zhang R."/>
            <person name="Yun Q."/>
            <person name="Hollingsworth P."/>
            <person name="Dao Z."/>
            <person name="Luo G."/>
            <person name="Guo H."/>
            <person name="Ma Y."/>
            <person name="Sun W."/>
        </authorList>
    </citation>
    <scope>NUCLEOTIDE SEQUENCE [LARGE SCALE GENOMIC DNA]</scope>
    <source>
        <strain evidence="5">cv. br00</strain>
    </source>
</reference>
<keyword evidence="1" id="KW-0479">Metal-binding</keyword>
<dbReference type="GO" id="GO:0008270">
    <property type="term" value="F:zinc ion binding"/>
    <property type="evidence" value="ECO:0007669"/>
    <property type="project" value="UniProtKB-KW"/>
</dbReference>
<feature type="domain" description="CCHC-type" evidence="3">
    <location>
        <begin position="281"/>
        <end position="296"/>
    </location>
</feature>
<name>A0A5N5J9W0_9ROSI</name>
<evidence type="ECO:0000313" key="4">
    <source>
        <dbReference type="EMBL" id="KAB5514830.1"/>
    </source>
</evidence>
<organism evidence="4 5">
    <name type="scientific">Salix brachista</name>
    <dbReference type="NCBI Taxonomy" id="2182728"/>
    <lineage>
        <taxon>Eukaryota</taxon>
        <taxon>Viridiplantae</taxon>
        <taxon>Streptophyta</taxon>
        <taxon>Embryophyta</taxon>
        <taxon>Tracheophyta</taxon>
        <taxon>Spermatophyta</taxon>
        <taxon>Magnoliopsida</taxon>
        <taxon>eudicotyledons</taxon>
        <taxon>Gunneridae</taxon>
        <taxon>Pentapetalae</taxon>
        <taxon>rosids</taxon>
        <taxon>fabids</taxon>
        <taxon>Malpighiales</taxon>
        <taxon>Salicaceae</taxon>
        <taxon>Saliceae</taxon>
        <taxon>Salix</taxon>
    </lineage>
</organism>
<accession>A0A5N5J9W0</accession>